<comment type="caution">
    <text evidence="2">The sequence shown here is derived from an EMBL/GenBank/DDBJ whole genome shotgun (WGS) entry which is preliminary data.</text>
</comment>
<feature type="chain" id="PRO_5035800750" description="Secreted protein" evidence="1">
    <location>
        <begin position="20"/>
        <end position="92"/>
    </location>
</feature>
<dbReference type="EMBL" id="CM026422">
    <property type="protein sequence ID" value="KAG0588232.1"/>
    <property type="molecule type" value="Genomic_DNA"/>
</dbReference>
<dbReference type="Proteomes" id="UP000822688">
    <property type="component" value="Chromosome 2"/>
</dbReference>
<accession>A0A8T0IZ20</accession>
<name>A0A8T0IZ20_CERPU</name>
<dbReference type="AlphaFoldDB" id="A0A8T0IZ20"/>
<evidence type="ECO:0000313" key="3">
    <source>
        <dbReference type="Proteomes" id="UP000822688"/>
    </source>
</evidence>
<evidence type="ECO:0000313" key="2">
    <source>
        <dbReference type="EMBL" id="KAG0588232.1"/>
    </source>
</evidence>
<organism evidence="2 3">
    <name type="scientific">Ceratodon purpureus</name>
    <name type="common">Fire moss</name>
    <name type="synonym">Dicranum purpureum</name>
    <dbReference type="NCBI Taxonomy" id="3225"/>
    <lineage>
        <taxon>Eukaryota</taxon>
        <taxon>Viridiplantae</taxon>
        <taxon>Streptophyta</taxon>
        <taxon>Embryophyta</taxon>
        <taxon>Bryophyta</taxon>
        <taxon>Bryophytina</taxon>
        <taxon>Bryopsida</taxon>
        <taxon>Dicranidae</taxon>
        <taxon>Pseudoditrichales</taxon>
        <taxon>Ditrichaceae</taxon>
        <taxon>Ceratodon</taxon>
    </lineage>
</organism>
<gene>
    <name evidence="2" type="ORF">KC19_2G227400</name>
</gene>
<evidence type="ECO:0008006" key="4">
    <source>
        <dbReference type="Google" id="ProtNLM"/>
    </source>
</evidence>
<keyword evidence="1" id="KW-0732">Signal</keyword>
<keyword evidence="3" id="KW-1185">Reference proteome</keyword>
<feature type="signal peptide" evidence="1">
    <location>
        <begin position="1"/>
        <end position="19"/>
    </location>
</feature>
<proteinExistence type="predicted"/>
<protein>
    <recommendedName>
        <fullName evidence="4">Secreted protein</fullName>
    </recommendedName>
</protein>
<reference evidence="2" key="1">
    <citation type="submission" date="2020-06" db="EMBL/GenBank/DDBJ databases">
        <title>WGS assembly of Ceratodon purpureus strain R40.</title>
        <authorList>
            <person name="Carey S.B."/>
            <person name="Jenkins J."/>
            <person name="Shu S."/>
            <person name="Lovell J.T."/>
            <person name="Sreedasyam A."/>
            <person name="Maumus F."/>
            <person name="Tiley G.P."/>
            <person name="Fernandez-Pozo N."/>
            <person name="Barry K."/>
            <person name="Chen C."/>
            <person name="Wang M."/>
            <person name="Lipzen A."/>
            <person name="Daum C."/>
            <person name="Saski C.A."/>
            <person name="Payton A.C."/>
            <person name="Mcbreen J.C."/>
            <person name="Conrad R.E."/>
            <person name="Kollar L.M."/>
            <person name="Olsson S."/>
            <person name="Huttunen S."/>
            <person name="Landis J.B."/>
            <person name="Wickett N.J."/>
            <person name="Johnson M.G."/>
            <person name="Rensing S.A."/>
            <person name="Grimwood J."/>
            <person name="Schmutz J."/>
            <person name="Mcdaniel S.F."/>
        </authorList>
    </citation>
    <scope>NUCLEOTIDE SEQUENCE</scope>
    <source>
        <strain evidence="2">R40</strain>
    </source>
</reference>
<sequence length="92" mass="10286">MCVEVICAVLVWLRSIGISCRLGHNCGEDSRELRVATICLVCRGKSVPCSSFSFPPDILFPCRELRTYAWSTCVVFGVNWLVSKGYLAPVNW</sequence>
<evidence type="ECO:0000256" key="1">
    <source>
        <dbReference type="SAM" id="SignalP"/>
    </source>
</evidence>